<dbReference type="PATRIC" id="fig|1789004.3.peg.2439"/>
<name>A0A859A7B7_9PROT</name>
<evidence type="ECO:0000313" key="3">
    <source>
        <dbReference type="EMBL" id="QWY78107.1"/>
    </source>
</evidence>
<sequence>MTKRKLIFTSRRNKRPPTSILDIELPELSNEAAAALADVLVQLYHRFEAAYYAQILSHHADQLIPPEKPFAGMARSATSQNAAFGYRPNVTEELF</sequence>
<gene>
    <name evidence="1" type="ORF">FEMY_23140</name>
    <name evidence="2" type="ORF">JZL65_02330</name>
    <name evidence="3" type="ORF">JZL65_03230</name>
    <name evidence="4" type="ORF">JZL65_06240</name>
</gene>
<dbReference type="Proteomes" id="UP000683551">
    <property type="component" value="Chromosome"/>
</dbReference>
<evidence type="ECO:0000313" key="4">
    <source>
        <dbReference type="EMBL" id="QWY78657.1"/>
    </source>
</evidence>
<evidence type="ECO:0000313" key="1">
    <source>
        <dbReference type="EMBL" id="KXW57169.1"/>
    </source>
</evidence>
<proteinExistence type="predicted"/>
<organism evidence="1 5">
    <name type="scientific">Ferrovum myxofaciens</name>
    <dbReference type="NCBI Taxonomy" id="416213"/>
    <lineage>
        <taxon>Bacteria</taxon>
        <taxon>Pseudomonadati</taxon>
        <taxon>Pseudomonadota</taxon>
        <taxon>Betaproteobacteria</taxon>
        <taxon>Ferrovales</taxon>
        <taxon>Ferrovaceae</taxon>
        <taxon>Ferrovum</taxon>
    </lineage>
</organism>
<dbReference type="EMBL" id="CP071137">
    <property type="protein sequence ID" value="QWY77944.1"/>
    <property type="molecule type" value="Genomic_DNA"/>
</dbReference>
<accession>A0A149VVD3</accession>
<evidence type="ECO:0000313" key="2">
    <source>
        <dbReference type="EMBL" id="QWY77944.1"/>
    </source>
</evidence>
<dbReference type="RefSeq" id="WP_031598891.1">
    <property type="nucleotide sequence ID" value="NZ_CP053675.1"/>
</dbReference>
<keyword evidence="5" id="KW-1185">Reference proteome</keyword>
<protein>
    <submittedName>
        <fullName evidence="1">Uncharacterized protein</fullName>
    </submittedName>
</protein>
<dbReference type="EMBL" id="LRRD01000103">
    <property type="protein sequence ID" value="KXW57169.1"/>
    <property type="molecule type" value="Genomic_DNA"/>
</dbReference>
<accession>A0A859A7B7</accession>
<reference evidence="2" key="2">
    <citation type="submission" date="2021-02" db="EMBL/GenBank/DDBJ databases">
        <title>Comparative genomics of Ferrovum myxofaciens strains, predominant extremophile bacteria forming large biofilm stalactites in acid mine ecosystems.</title>
        <authorList>
            <person name="Burkartova K."/>
            <person name="Ridl J."/>
            <person name="Pajer P."/>
            <person name="Falteisek L."/>
        </authorList>
    </citation>
    <scope>NUCLEOTIDE SEQUENCE</scope>
    <source>
        <strain evidence="2">MI1III</strain>
    </source>
</reference>
<dbReference type="EMBL" id="CP071137">
    <property type="protein sequence ID" value="QWY78107.1"/>
    <property type="molecule type" value="Genomic_DNA"/>
</dbReference>
<evidence type="ECO:0000313" key="5">
    <source>
        <dbReference type="Proteomes" id="UP000075653"/>
    </source>
</evidence>
<dbReference type="Proteomes" id="UP000075653">
    <property type="component" value="Unassembled WGS sequence"/>
</dbReference>
<reference evidence="1 5" key="1">
    <citation type="submission" date="2016-01" db="EMBL/GenBank/DDBJ databases">
        <title>Genome sequence of the acidophilic iron oxidising Ferrovum strain Z-31.</title>
        <authorList>
            <person name="Poehlein A."/>
            <person name="Ullrich S.R."/>
            <person name="Schloemann M."/>
            <person name="Muehling M."/>
            <person name="Daniel R."/>
        </authorList>
    </citation>
    <scope>NUCLEOTIDE SEQUENCE [LARGE SCALE GENOMIC DNA]</scope>
    <source>
        <strain evidence="1 5">Z-31</strain>
    </source>
</reference>
<dbReference type="AlphaFoldDB" id="A0A859A7B7"/>
<dbReference type="EMBL" id="CP071137">
    <property type="protein sequence ID" value="QWY78657.1"/>
    <property type="molecule type" value="Genomic_DNA"/>
</dbReference>